<dbReference type="EMBL" id="SUMB01000012">
    <property type="protein sequence ID" value="TJZ44485.1"/>
    <property type="molecule type" value="Genomic_DNA"/>
</dbReference>
<dbReference type="GO" id="GO:0005886">
    <property type="term" value="C:plasma membrane"/>
    <property type="evidence" value="ECO:0007669"/>
    <property type="project" value="UniProtKB-SubCell"/>
</dbReference>
<feature type="transmembrane region" description="Helical" evidence="13">
    <location>
        <begin position="31"/>
        <end position="52"/>
    </location>
</feature>
<keyword evidence="5" id="KW-1003">Cell membrane</keyword>
<evidence type="ECO:0000256" key="13">
    <source>
        <dbReference type="SAM" id="Phobius"/>
    </source>
</evidence>
<name>A0A4U0MU18_9ACTN</name>
<proteinExistence type="inferred from homology"/>
<dbReference type="AlphaFoldDB" id="A0A4U0MU18"/>
<comment type="catalytic activity">
    <reaction evidence="12">
        <text>4 Fe(II)-[cytochrome c] + O2 + 8 H(+)(in) = 4 Fe(III)-[cytochrome c] + 2 H2O + 4 H(+)(out)</text>
        <dbReference type="Rhea" id="RHEA:11436"/>
        <dbReference type="Rhea" id="RHEA-COMP:10350"/>
        <dbReference type="Rhea" id="RHEA-COMP:14399"/>
        <dbReference type="ChEBI" id="CHEBI:15377"/>
        <dbReference type="ChEBI" id="CHEBI:15378"/>
        <dbReference type="ChEBI" id="CHEBI:15379"/>
        <dbReference type="ChEBI" id="CHEBI:29033"/>
        <dbReference type="ChEBI" id="CHEBI:29034"/>
        <dbReference type="EC" id="7.1.1.9"/>
    </reaction>
</comment>
<evidence type="ECO:0000256" key="2">
    <source>
        <dbReference type="ARBA" id="ARBA00004651"/>
    </source>
</evidence>
<feature type="transmembrane region" description="Helical" evidence="13">
    <location>
        <begin position="90"/>
        <end position="123"/>
    </location>
</feature>
<keyword evidence="8 13" id="KW-1133">Transmembrane helix</keyword>
<reference evidence="14 15" key="1">
    <citation type="submission" date="2019-04" db="EMBL/GenBank/DDBJ databases">
        <title>Streptomyces piniterrae sp. nov., a heliquinomycin-producing actinomycete isolated from rhizosphere soil of Pinus yunnanensis.</title>
        <authorList>
            <person name="Zhuang X."/>
            <person name="Zhao J."/>
        </authorList>
    </citation>
    <scope>NUCLEOTIDE SEQUENCE [LARGE SCALE GENOMIC DNA]</scope>
    <source>
        <strain evidence="15">jys28</strain>
    </source>
</reference>
<dbReference type="EC" id="7.1.1.9" evidence="4"/>
<evidence type="ECO:0000256" key="1">
    <source>
        <dbReference type="ARBA" id="ARBA00002536"/>
    </source>
</evidence>
<comment type="caution">
    <text evidence="14">The sequence shown here is derived from an EMBL/GenBank/DDBJ whole genome shotgun (WGS) entry which is preliminary data.</text>
</comment>
<comment type="similarity">
    <text evidence="3">Belongs to the cytochrome c oxidase bacterial subunit CtaF family.</text>
</comment>
<evidence type="ECO:0000256" key="9">
    <source>
        <dbReference type="ARBA" id="ARBA00023136"/>
    </source>
</evidence>
<evidence type="ECO:0000256" key="4">
    <source>
        <dbReference type="ARBA" id="ARBA00012949"/>
    </source>
</evidence>
<evidence type="ECO:0000256" key="12">
    <source>
        <dbReference type="ARBA" id="ARBA00047816"/>
    </source>
</evidence>
<sequence>MKIETYLFGGVALFFAVTSVGYAWWSDLEPAGTAALIVSFLMSGLVFIFFGVQRRKHGSRPEDHKSAEILQRSGPVDFFPPRSVYPFLTALGYSVTALGVVFGAWLFLIGVGLVAGGTFGFIFQHADRES</sequence>
<organism evidence="14 15">
    <name type="scientific">Streptomyces piniterrae</name>
    <dbReference type="NCBI Taxonomy" id="2571125"/>
    <lineage>
        <taxon>Bacteria</taxon>
        <taxon>Bacillati</taxon>
        <taxon>Actinomycetota</taxon>
        <taxon>Actinomycetes</taxon>
        <taxon>Kitasatosporales</taxon>
        <taxon>Streptomycetaceae</taxon>
        <taxon>Streptomyces</taxon>
    </lineage>
</organism>
<dbReference type="OrthoDB" id="5244617at2"/>
<evidence type="ECO:0000313" key="14">
    <source>
        <dbReference type="EMBL" id="TJZ44485.1"/>
    </source>
</evidence>
<protein>
    <recommendedName>
        <fullName evidence="4">cytochrome-c oxidase</fullName>
        <ecNumber evidence="4">7.1.1.9</ecNumber>
    </recommendedName>
    <alternativeName>
        <fullName evidence="11">Cytochrome aa3 subunit 4</fullName>
    </alternativeName>
    <alternativeName>
        <fullName evidence="10">Cytochrome c oxidase polypeptide IV</fullName>
    </alternativeName>
</protein>
<evidence type="ECO:0000256" key="10">
    <source>
        <dbReference type="ARBA" id="ARBA00031366"/>
    </source>
</evidence>
<evidence type="ECO:0000256" key="5">
    <source>
        <dbReference type="ARBA" id="ARBA00022475"/>
    </source>
</evidence>
<evidence type="ECO:0000256" key="3">
    <source>
        <dbReference type="ARBA" id="ARBA00006870"/>
    </source>
</evidence>
<accession>A0A4U0MU18</accession>
<comment type="subcellular location">
    <subcellularLocation>
        <location evidence="2">Cell membrane</location>
        <topology evidence="2">Multi-pass membrane protein</topology>
    </subcellularLocation>
</comment>
<feature type="transmembrane region" description="Helical" evidence="13">
    <location>
        <begin position="7"/>
        <end position="25"/>
    </location>
</feature>
<evidence type="ECO:0000313" key="15">
    <source>
        <dbReference type="Proteomes" id="UP000308697"/>
    </source>
</evidence>
<gene>
    <name evidence="14" type="ORF">FCH28_29510</name>
</gene>
<comment type="function">
    <text evidence="1">Part of cytochrome c oxidase, its function is unknown.</text>
</comment>
<evidence type="ECO:0000256" key="11">
    <source>
        <dbReference type="ARBA" id="ARBA00031401"/>
    </source>
</evidence>
<dbReference type="InterPro" id="IPR021050">
    <property type="entry name" value="Cyt_c_oxidase_su4_actinobac"/>
</dbReference>
<dbReference type="Pfam" id="PF12270">
    <property type="entry name" value="Cyt_c_ox_IV"/>
    <property type="match status" value="1"/>
</dbReference>
<keyword evidence="15" id="KW-1185">Reference proteome</keyword>
<evidence type="ECO:0000256" key="6">
    <source>
        <dbReference type="ARBA" id="ARBA00022692"/>
    </source>
</evidence>
<dbReference type="PIRSF" id="PIRSF017385">
    <property type="entry name" value="CtaF"/>
    <property type="match status" value="1"/>
</dbReference>
<dbReference type="GO" id="GO:0022900">
    <property type="term" value="P:electron transport chain"/>
    <property type="evidence" value="ECO:0007669"/>
    <property type="project" value="InterPro"/>
</dbReference>
<dbReference type="Proteomes" id="UP000308697">
    <property type="component" value="Unassembled WGS sequence"/>
</dbReference>
<evidence type="ECO:0000256" key="8">
    <source>
        <dbReference type="ARBA" id="ARBA00022989"/>
    </source>
</evidence>
<dbReference type="GO" id="GO:0004129">
    <property type="term" value="F:cytochrome-c oxidase activity"/>
    <property type="evidence" value="ECO:0007669"/>
    <property type="project" value="UniProtKB-EC"/>
</dbReference>
<keyword evidence="7" id="KW-1278">Translocase</keyword>
<keyword evidence="9 13" id="KW-0472">Membrane</keyword>
<dbReference type="RefSeq" id="WP_136743244.1">
    <property type="nucleotide sequence ID" value="NZ_SUMB01000012.1"/>
</dbReference>
<keyword evidence="6 13" id="KW-0812">Transmembrane</keyword>
<evidence type="ECO:0000256" key="7">
    <source>
        <dbReference type="ARBA" id="ARBA00022967"/>
    </source>
</evidence>